<gene>
    <name evidence="3" type="ORF">CYCCA115_LOCUS5115</name>
</gene>
<protein>
    <recommendedName>
        <fullName evidence="5">PS II complex 12 kDa extrinsic protein</fullName>
    </recommendedName>
</protein>
<proteinExistence type="predicted"/>
<comment type="caution">
    <text evidence="3">The sequence shown here is derived from an EMBL/GenBank/DDBJ whole genome shotgun (WGS) entry which is preliminary data.</text>
</comment>
<dbReference type="Proteomes" id="UP001295423">
    <property type="component" value="Unassembled WGS sequence"/>
</dbReference>
<reference evidence="3" key="1">
    <citation type="submission" date="2023-08" db="EMBL/GenBank/DDBJ databases">
        <authorList>
            <person name="Audoor S."/>
            <person name="Bilcke G."/>
        </authorList>
    </citation>
    <scope>NUCLEOTIDE SEQUENCE</scope>
</reference>
<evidence type="ECO:0000313" key="4">
    <source>
        <dbReference type="Proteomes" id="UP001295423"/>
    </source>
</evidence>
<evidence type="ECO:0000256" key="2">
    <source>
        <dbReference type="SAM" id="SignalP"/>
    </source>
</evidence>
<accession>A0AAD2CJS4</accession>
<keyword evidence="4" id="KW-1185">Reference proteome</keyword>
<organism evidence="3 4">
    <name type="scientific">Cylindrotheca closterium</name>
    <dbReference type="NCBI Taxonomy" id="2856"/>
    <lineage>
        <taxon>Eukaryota</taxon>
        <taxon>Sar</taxon>
        <taxon>Stramenopiles</taxon>
        <taxon>Ochrophyta</taxon>
        <taxon>Bacillariophyta</taxon>
        <taxon>Bacillariophyceae</taxon>
        <taxon>Bacillariophycidae</taxon>
        <taxon>Bacillariales</taxon>
        <taxon>Bacillariaceae</taxon>
        <taxon>Cylindrotheca</taxon>
    </lineage>
</organism>
<feature type="signal peptide" evidence="2">
    <location>
        <begin position="1"/>
        <end position="20"/>
    </location>
</feature>
<dbReference type="EMBL" id="CAKOGP040000557">
    <property type="protein sequence ID" value="CAJ1936285.1"/>
    <property type="molecule type" value="Genomic_DNA"/>
</dbReference>
<feature type="chain" id="PRO_5042025157" description="PS II complex 12 kDa extrinsic protein" evidence="2">
    <location>
        <begin position="21"/>
        <end position="128"/>
    </location>
</feature>
<evidence type="ECO:0008006" key="5">
    <source>
        <dbReference type="Google" id="ProtNLM"/>
    </source>
</evidence>
<feature type="region of interest" description="Disordered" evidence="1">
    <location>
        <begin position="55"/>
        <end position="128"/>
    </location>
</feature>
<sequence length="128" mass="14800">MRVESAKLVVWCFLIGSVSSWTVSQSFQKTRVLDAGGFHQLHMSDPYSSYLNNWNNRSGDRKIPKEDQDEEPEGQANTRFSKFAPETNLSTDDFRAQLKENMKADLERRRREDPNRGNQPAKSYLDSL</sequence>
<dbReference type="AlphaFoldDB" id="A0AAD2CJS4"/>
<evidence type="ECO:0000313" key="3">
    <source>
        <dbReference type="EMBL" id="CAJ1936285.1"/>
    </source>
</evidence>
<evidence type="ECO:0000256" key="1">
    <source>
        <dbReference type="SAM" id="MobiDB-lite"/>
    </source>
</evidence>
<keyword evidence="2" id="KW-0732">Signal</keyword>
<name>A0AAD2CJS4_9STRA</name>
<feature type="compositionally biased region" description="Basic and acidic residues" evidence="1">
    <location>
        <begin position="92"/>
        <end position="115"/>
    </location>
</feature>